<dbReference type="Proteomes" id="UP000315471">
    <property type="component" value="Unassembled WGS sequence"/>
</dbReference>
<dbReference type="SUPFAM" id="SSF48371">
    <property type="entry name" value="ARM repeat"/>
    <property type="match status" value="1"/>
</dbReference>
<evidence type="ECO:0000256" key="1">
    <source>
        <dbReference type="SAM" id="MobiDB-lite"/>
    </source>
</evidence>
<dbReference type="EMBL" id="SJPY01000006">
    <property type="protein sequence ID" value="TWU39076.1"/>
    <property type="molecule type" value="Genomic_DNA"/>
</dbReference>
<gene>
    <name evidence="3" type="ORF">Q31b_41580</name>
</gene>
<evidence type="ECO:0008006" key="5">
    <source>
        <dbReference type="Google" id="ProtNLM"/>
    </source>
</evidence>
<keyword evidence="4" id="KW-1185">Reference proteome</keyword>
<feature type="signal peptide" evidence="2">
    <location>
        <begin position="1"/>
        <end position="28"/>
    </location>
</feature>
<dbReference type="SUPFAM" id="SSF52172">
    <property type="entry name" value="CheY-like"/>
    <property type="match status" value="1"/>
</dbReference>
<keyword evidence="2" id="KW-0732">Signal</keyword>
<proteinExistence type="predicted"/>
<evidence type="ECO:0000256" key="2">
    <source>
        <dbReference type="SAM" id="SignalP"/>
    </source>
</evidence>
<feature type="region of interest" description="Disordered" evidence="1">
    <location>
        <begin position="33"/>
        <end position="62"/>
    </location>
</feature>
<evidence type="ECO:0000313" key="4">
    <source>
        <dbReference type="Proteomes" id="UP000315471"/>
    </source>
</evidence>
<dbReference type="RefSeq" id="WP_146601333.1">
    <property type="nucleotide sequence ID" value="NZ_SJPY01000006.1"/>
</dbReference>
<sequence length="633" mass="69643" precursor="true">MAFRFRSEKHLPALLMICMIGIPNAVSAQNNPFDAAGPGFPQPSKPLSTGSSSPDSDDEQQDDPLVDQLRIKARYGGVKLAEAISSLARIGSWSDVNALLGQVNDTTIDAKQLAEMSKQIEPALGLRIDYHEAIDDKARSGLKKLRDAQRQIANSKPRLDAAIQDLDDPSVDKQIAAARTLLAGGNAAVKQLVQHAVLDNPPALRDAILRTMLRFGDEGPRALRQLAIYGKPSERLGALKSLVRINKNDALELLLSTVYWPAASDAEIAFASSTLRQANRPTPTAEESIEFLSRQLSSKVRYASQIDNDLATRTMWFVNQTRDGVDVQTARLLTAVNRDAVDIASLLRRFESLPSDVANDILSAELNYRIMLDLDWGDAEQIAEFRSTHASILGQTSLENALSAAIEMDSQPAVIGLLRMIGSEASPALQYRWLTSTSPEPSPLVRAAMSANTRVRYEAAAAIAGFGIKADYPGRSFVMQTLSEMAALDSLPTAILIETRPEVIVDQETILSKLGYSVRVASSVADAEEMVNMGGDLRLLVSKTQLPDQTPAELVDRVRRLSRGKYLPIVFYGTYDEAIDASRWEAPVIYRAKMPQSEASFYDMFDQLKRRSRLSALTPFDRQVYREKAKLPR</sequence>
<dbReference type="OrthoDB" id="230059at2"/>
<name>A0A5C6DVG6_9BACT</name>
<reference evidence="3 4" key="1">
    <citation type="submission" date="2019-02" db="EMBL/GenBank/DDBJ databases">
        <title>Deep-cultivation of Planctomycetes and their phenomic and genomic characterization uncovers novel biology.</title>
        <authorList>
            <person name="Wiegand S."/>
            <person name="Jogler M."/>
            <person name="Boedeker C."/>
            <person name="Pinto D."/>
            <person name="Vollmers J."/>
            <person name="Rivas-Marin E."/>
            <person name="Kohn T."/>
            <person name="Peeters S.H."/>
            <person name="Heuer A."/>
            <person name="Rast P."/>
            <person name="Oberbeckmann S."/>
            <person name="Bunk B."/>
            <person name="Jeske O."/>
            <person name="Meyerdierks A."/>
            <person name="Storesund J.E."/>
            <person name="Kallscheuer N."/>
            <person name="Luecker S."/>
            <person name="Lage O.M."/>
            <person name="Pohl T."/>
            <person name="Merkel B.J."/>
            <person name="Hornburger P."/>
            <person name="Mueller R.-W."/>
            <person name="Bruemmer F."/>
            <person name="Labrenz M."/>
            <person name="Spormann A.M."/>
            <person name="Op Den Camp H."/>
            <person name="Overmann J."/>
            <person name="Amann R."/>
            <person name="Jetten M.S.M."/>
            <person name="Mascher T."/>
            <person name="Medema M.H."/>
            <person name="Devos D.P."/>
            <person name="Kaster A.-K."/>
            <person name="Ovreas L."/>
            <person name="Rohde M."/>
            <person name="Galperin M.Y."/>
            <person name="Jogler C."/>
        </authorList>
    </citation>
    <scope>NUCLEOTIDE SEQUENCE [LARGE SCALE GENOMIC DNA]</scope>
    <source>
        <strain evidence="3 4">Q31b</strain>
    </source>
</reference>
<feature type="chain" id="PRO_5023119594" description="Response regulatory domain-containing protein" evidence="2">
    <location>
        <begin position="29"/>
        <end position="633"/>
    </location>
</feature>
<evidence type="ECO:0000313" key="3">
    <source>
        <dbReference type="EMBL" id="TWU39076.1"/>
    </source>
</evidence>
<organism evidence="3 4">
    <name type="scientific">Novipirellula aureliae</name>
    <dbReference type="NCBI Taxonomy" id="2527966"/>
    <lineage>
        <taxon>Bacteria</taxon>
        <taxon>Pseudomonadati</taxon>
        <taxon>Planctomycetota</taxon>
        <taxon>Planctomycetia</taxon>
        <taxon>Pirellulales</taxon>
        <taxon>Pirellulaceae</taxon>
        <taxon>Novipirellula</taxon>
    </lineage>
</organism>
<comment type="caution">
    <text evidence="3">The sequence shown here is derived from an EMBL/GenBank/DDBJ whole genome shotgun (WGS) entry which is preliminary data.</text>
</comment>
<protein>
    <recommendedName>
        <fullName evidence="5">Response regulatory domain-containing protein</fullName>
    </recommendedName>
</protein>
<accession>A0A5C6DVG6</accession>
<dbReference type="InterPro" id="IPR016024">
    <property type="entry name" value="ARM-type_fold"/>
</dbReference>
<dbReference type="AlphaFoldDB" id="A0A5C6DVG6"/>
<dbReference type="InterPro" id="IPR011006">
    <property type="entry name" value="CheY-like_superfamily"/>
</dbReference>